<evidence type="ECO:0000256" key="1">
    <source>
        <dbReference type="ARBA" id="ARBA00004236"/>
    </source>
</evidence>
<evidence type="ECO:0000256" key="9">
    <source>
        <dbReference type="ARBA" id="ARBA00023069"/>
    </source>
</evidence>
<comment type="similarity">
    <text evidence="3">Belongs to the WD repeat fritz family.</text>
</comment>
<evidence type="ECO:0000313" key="14">
    <source>
        <dbReference type="Proteomes" id="UP000827092"/>
    </source>
</evidence>
<dbReference type="GO" id="GO:0097541">
    <property type="term" value="C:axonemal basal plate"/>
    <property type="evidence" value="ECO:0007669"/>
    <property type="project" value="TreeGrafter"/>
</dbReference>
<dbReference type="PANTHER" id="PTHR13667:SF5">
    <property type="entry name" value="WD REPEAT-CONTAINING AND PLANAR CELL POLARITY EFFECTOR PROTEIN FRITZ HOMOLOG"/>
    <property type="match status" value="1"/>
</dbReference>
<keyword evidence="14" id="KW-1185">Reference proteome</keyword>
<keyword evidence="11" id="KW-0206">Cytoskeleton</keyword>
<dbReference type="GO" id="GO:0045184">
    <property type="term" value="P:establishment of protein localization"/>
    <property type="evidence" value="ECO:0007669"/>
    <property type="project" value="TreeGrafter"/>
</dbReference>
<name>A0AAV6V9G6_9ARAC</name>
<accession>A0AAV6V9G6</accession>
<dbReference type="AlphaFoldDB" id="A0AAV6V9G6"/>
<keyword evidence="10" id="KW-0472">Membrane</keyword>
<proteinExistence type="inferred from homology"/>
<keyword evidence="8" id="KW-0970">Cilium biogenesis/degradation</keyword>
<evidence type="ECO:0000313" key="13">
    <source>
        <dbReference type="EMBL" id="KAG8193360.1"/>
    </source>
</evidence>
<keyword evidence="7" id="KW-0677">Repeat</keyword>
<keyword evidence="4" id="KW-1003">Cell membrane</keyword>
<sequence length="487" mass="54736">MALGTFYNNVELMPKRTYKLYEHKVNHLARRFFHQLLRHHQFRKAFLLAVDIESQDLFLDLSHVAKQKGEHVLSLVAFHKANELDGSDESISSSSSYSSASAISFDKPANWDYTATSLPLRNTSAVVESAEAQVSQSLNTHNKLTFSPTVNPQPLPESYLYSVRTPVFHKSVYQDIDINKHQIDSTQLTIANSEFGTKGKHPIQVPQTAKTHTKLRLIPTVNPKPLPDPHLYSVRSSQFHKTIINQDIDANEPQNDGIQLTIKNKELETNGKYPANQVSQSFGTKNKLKFIPASNPKTLPDPHLYHARTSQFHNTVNQDISVNEPPNEIRQLTDVKSEMKTKGKYQATLVPQSSSTHNQLRFIPTVSPKPLPDPHLYSVRTPQFHKTDYQDYSTFNISSYSSSSSSHPKNGVSTVPSKLLPKLSPYSRTSGSYEGLCSDLNAVQSKQLINKYDNGNIGPINVCSNNVDEENEELEDSVIKFSHFGII</sequence>
<keyword evidence="5" id="KW-0963">Cytoplasm</keyword>
<protein>
    <submittedName>
        <fullName evidence="13">Uncharacterized protein</fullName>
    </submittedName>
</protein>
<comment type="caution">
    <text evidence="13">The sequence shown here is derived from an EMBL/GenBank/DDBJ whole genome shotgun (WGS) entry which is preliminary data.</text>
</comment>
<dbReference type="GO" id="GO:0044782">
    <property type="term" value="P:cilium organization"/>
    <property type="evidence" value="ECO:0007669"/>
    <property type="project" value="TreeGrafter"/>
</dbReference>
<evidence type="ECO:0000256" key="5">
    <source>
        <dbReference type="ARBA" id="ARBA00022490"/>
    </source>
</evidence>
<evidence type="ECO:0000256" key="7">
    <source>
        <dbReference type="ARBA" id="ARBA00022737"/>
    </source>
</evidence>
<keyword evidence="12" id="KW-0966">Cell projection</keyword>
<dbReference type="InterPro" id="IPR024511">
    <property type="entry name" value="Frtz"/>
</dbReference>
<evidence type="ECO:0000256" key="3">
    <source>
        <dbReference type="ARBA" id="ARBA00006059"/>
    </source>
</evidence>
<evidence type="ECO:0000256" key="6">
    <source>
        <dbReference type="ARBA" id="ARBA00022574"/>
    </source>
</evidence>
<dbReference type="GO" id="GO:0007399">
    <property type="term" value="P:nervous system development"/>
    <property type="evidence" value="ECO:0007669"/>
    <property type="project" value="TreeGrafter"/>
</dbReference>
<evidence type="ECO:0000256" key="2">
    <source>
        <dbReference type="ARBA" id="ARBA00004430"/>
    </source>
</evidence>
<dbReference type="GO" id="GO:0005886">
    <property type="term" value="C:plasma membrane"/>
    <property type="evidence" value="ECO:0007669"/>
    <property type="project" value="UniProtKB-SubCell"/>
</dbReference>
<keyword evidence="6" id="KW-0853">WD repeat</keyword>
<reference evidence="13 14" key="1">
    <citation type="journal article" date="2022" name="Nat. Ecol. Evol.">
        <title>A masculinizing supergene underlies an exaggerated male reproductive morph in a spider.</title>
        <authorList>
            <person name="Hendrickx F."/>
            <person name="De Corte Z."/>
            <person name="Sonet G."/>
            <person name="Van Belleghem S.M."/>
            <person name="Kostlbacher S."/>
            <person name="Vangestel C."/>
        </authorList>
    </citation>
    <scope>NUCLEOTIDE SEQUENCE [LARGE SCALE GENOMIC DNA]</scope>
    <source>
        <strain evidence="13">W744_W776</strain>
    </source>
</reference>
<evidence type="ECO:0000256" key="11">
    <source>
        <dbReference type="ARBA" id="ARBA00023212"/>
    </source>
</evidence>
<dbReference type="PANTHER" id="PTHR13667">
    <property type="entry name" value="HOMOLOC-13"/>
    <property type="match status" value="1"/>
</dbReference>
<evidence type="ECO:0000256" key="8">
    <source>
        <dbReference type="ARBA" id="ARBA00022794"/>
    </source>
</evidence>
<dbReference type="Pfam" id="PF11768">
    <property type="entry name" value="Frtz"/>
    <property type="match status" value="1"/>
</dbReference>
<evidence type="ECO:0000256" key="12">
    <source>
        <dbReference type="ARBA" id="ARBA00023273"/>
    </source>
</evidence>
<organism evidence="13 14">
    <name type="scientific">Oedothorax gibbosus</name>
    <dbReference type="NCBI Taxonomy" id="931172"/>
    <lineage>
        <taxon>Eukaryota</taxon>
        <taxon>Metazoa</taxon>
        <taxon>Ecdysozoa</taxon>
        <taxon>Arthropoda</taxon>
        <taxon>Chelicerata</taxon>
        <taxon>Arachnida</taxon>
        <taxon>Araneae</taxon>
        <taxon>Araneomorphae</taxon>
        <taxon>Entelegynae</taxon>
        <taxon>Araneoidea</taxon>
        <taxon>Linyphiidae</taxon>
        <taxon>Erigoninae</taxon>
        <taxon>Oedothorax</taxon>
    </lineage>
</organism>
<evidence type="ECO:0000256" key="10">
    <source>
        <dbReference type="ARBA" id="ARBA00023136"/>
    </source>
</evidence>
<keyword evidence="9" id="KW-0969">Cilium</keyword>
<dbReference type="Proteomes" id="UP000827092">
    <property type="component" value="Unassembled WGS sequence"/>
</dbReference>
<gene>
    <name evidence="13" type="ORF">JTE90_022988</name>
</gene>
<dbReference type="EMBL" id="JAFNEN010000124">
    <property type="protein sequence ID" value="KAG8193360.1"/>
    <property type="molecule type" value="Genomic_DNA"/>
</dbReference>
<comment type="subcellular location">
    <subcellularLocation>
        <location evidence="1">Cell membrane</location>
    </subcellularLocation>
    <subcellularLocation>
        <location evidence="2">Cytoplasm</location>
        <location evidence="2">Cytoskeleton</location>
        <location evidence="2">Cilium axoneme</location>
    </subcellularLocation>
</comment>
<evidence type="ECO:0000256" key="4">
    <source>
        <dbReference type="ARBA" id="ARBA00022475"/>
    </source>
</evidence>